<evidence type="ECO:0000313" key="1">
    <source>
        <dbReference type="EMBL" id="CAB4020708.1"/>
    </source>
</evidence>
<evidence type="ECO:0000313" key="2">
    <source>
        <dbReference type="Proteomes" id="UP001152795"/>
    </source>
</evidence>
<comment type="caution">
    <text evidence="1">The sequence shown here is derived from an EMBL/GenBank/DDBJ whole genome shotgun (WGS) entry which is preliminary data.</text>
</comment>
<protein>
    <submittedName>
        <fullName evidence="1">Uncharacterized protein</fullName>
    </submittedName>
</protein>
<dbReference type="EMBL" id="CACRXK020011086">
    <property type="protein sequence ID" value="CAB4020708.1"/>
    <property type="molecule type" value="Genomic_DNA"/>
</dbReference>
<dbReference type="Proteomes" id="UP001152795">
    <property type="component" value="Unassembled WGS sequence"/>
</dbReference>
<accession>A0A7D9F217</accession>
<sequence>MPTALTPERAVKEIANIYIKSDKEKGLKAHILPVIQSAVRGNRKPYDDLNHFKDEANAELRKLKSPLNAIDEQVEAIANSIEESRQYGYKYNLKITGIPQLNSRESAVETTQSCLNLYNKLGVEAHQSDIDIAHRVSVRGASAGPKLIICKFVRRDLKDQIMEVRKRITDFQAGDIVSEFNGSLENARILDHLTPNIQRLLVVEDPHTVAVAMGTKAELAIPVLLELIDPLSGTSPAVHNDLSGQMD</sequence>
<gene>
    <name evidence="1" type="ORF">PACLA_8A012196</name>
</gene>
<proteinExistence type="predicted"/>
<organism evidence="1 2">
    <name type="scientific">Paramuricea clavata</name>
    <name type="common">Red gorgonian</name>
    <name type="synonym">Violescent sea-whip</name>
    <dbReference type="NCBI Taxonomy" id="317549"/>
    <lineage>
        <taxon>Eukaryota</taxon>
        <taxon>Metazoa</taxon>
        <taxon>Cnidaria</taxon>
        <taxon>Anthozoa</taxon>
        <taxon>Octocorallia</taxon>
        <taxon>Malacalcyonacea</taxon>
        <taxon>Plexauridae</taxon>
        <taxon>Paramuricea</taxon>
    </lineage>
</organism>
<dbReference type="Gene3D" id="3.30.70.1820">
    <property type="entry name" value="L1 transposable element, RRM domain"/>
    <property type="match status" value="1"/>
</dbReference>
<reference evidence="1" key="1">
    <citation type="submission" date="2020-04" db="EMBL/GenBank/DDBJ databases">
        <authorList>
            <person name="Alioto T."/>
            <person name="Alioto T."/>
            <person name="Gomez Garrido J."/>
        </authorList>
    </citation>
    <scope>NUCLEOTIDE SEQUENCE</scope>
    <source>
        <strain evidence="1">A484AB</strain>
    </source>
</reference>
<dbReference type="AlphaFoldDB" id="A0A7D9F217"/>
<keyword evidence="2" id="KW-1185">Reference proteome</keyword>
<name>A0A7D9F217_PARCT</name>